<evidence type="ECO:0000313" key="6">
    <source>
        <dbReference type="Proteomes" id="UP000265520"/>
    </source>
</evidence>
<keyword evidence="3" id="KW-0560">Oxidoreductase</keyword>
<dbReference type="GO" id="GO:0046872">
    <property type="term" value="F:metal ion binding"/>
    <property type="evidence" value="ECO:0007669"/>
    <property type="project" value="UniProtKB-KW"/>
</dbReference>
<organism evidence="5 6">
    <name type="scientific">Trifolium medium</name>
    <dbReference type="NCBI Taxonomy" id="97028"/>
    <lineage>
        <taxon>Eukaryota</taxon>
        <taxon>Viridiplantae</taxon>
        <taxon>Streptophyta</taxon>
        <taxon>Embryophyta</taxon>
        <taxon>Tracheophyta</taxon>
        <taxon>Spermatophyta</taxon>
        <taxon>Magnoliopsida</taxon>
        <taxon>eudicotyledons</taxon>
        <taxon>Gunneridae</taxon>
        <taxon>Pentapetalae</taxon>
        <taxon>rosids</taxon>
        <taxon>fabids</taxon>
        <taxon>Fabales</taxon>
        <taxon>Fabaceae</taxon>
        <taxon>Papilionoideae</taxon>
        <taxon>50 kb inversion clade</taxon>
        <taxon>NPAAA clade</taxon>
        <taxon>Hologalegina</taxon>
        <taxon>IRL clade</taxon>
        <taxon>Trifolieae</taxon>
        <taxon>Trifolium</taxon>
    </lineage>
</organism>
<feature type="non-terminal residue" evidence="5">
    <location>
        <position position="112"/>
    </location>
</feature>
<dbReference type="InterPro" id="IPR013819">
    <property type="entry name" value="LipOase_C"/>
</dbReference>
<sequence length="112" mass="13000">MAVEDPSSPHGVRLVIEDYPYAVDGLEIWDAIKTWVQDYVSLYYPTDEVVQKDIELQTWWKEVVEKGHGDLKDKKWWPKMQNLQDLIQSCSIIIWTASALHAAVNFGQYPYG</sequence>
<dbReference type="InterPro" id="IPR036226">
    <property type="entry name" value="LipOase_C_sf"/>
</dbReference>
<comment type="caution">
    <text evidence="5">The sequence shown here is derived from an EMBL/GenBank/DDBJ whole genome shotgun (WGS) entry which is preliminary data.</text>
</comment>
<dbReference type="GO" id="GO:0016702">
    <property type="term" value="F:oxidoreductase activity, acting on single donors with incorporation of molecular oxygen, incorporation of two atoms of oxygen"/>
    <property type="evidence" value="ECO:0007669"/>
    <property type="project" value="InterPro"/>
</dbReference>
<dbReference type="Gene3D" id="1.20.245.10">
    <property type="entry name" value="Lipoxygenase-1, Domain 5"/>
    <property type="match status" value="1"/>
</dbReference>
<name>A0A392PJS2_9FABA</name>
<dbReference type="Proteomes" id="UP000265520">
    <property type="component" value="Unassembled WGS sequence"/>
</dbReference>
<reference evidence="5 6" key="1">
    <citation type="journal article" date="2018" name="Front. Plant Sci.">
        <title>Red Clover (Trifolium pratense) and Zigzag Clover (T. medium) - A Picture of Genomic Similarities and Differences.</title>
        <authorList>
            <person name="Dluhosova J."/>
            <person name="Istvanek J."/>
            <person name="Nedelnik J."/>
            <person name="Repkova J."/>
        </authorList>
    </citation>
    <scope>NUCLEOTIDE SEQUENCE [LARGE SCALE GENOMIC DNA]</scope>
    <source>
        <strain evidence="6">cv. 10/8</strain>
        <tissue evidence="5">Leaf</tissue>
    </source>
</reference>
<evidence type="ECO:0000313" key="5">
    <source>
        <dbReference type="EMBL" id="MCI12064.1"/>
    </source>
</evidence>
<dbReference type="EMBL" id="LXQA010082636">
    <property type="protein sequence ID" value="MCI12064.1"/>
    <property type="molecule type" value="Genomic_DNA"/>
</dbReference>
<feature type="domain" description="Lipoxygenase" evidence="4">
    <location>
        <begin position="1"/>
        <end position="112"/>
    </location>
</feature>
<evidence type="ECO:0000256" key="1">
    <source>
        <dbReference type="ARBA" id="ARBA00022723"/>
    </source>
</evidence>
<keyword evidence="2" id="KW-0223">Dioxygenase</keyword>
<dbReference type="GO" id="GO:0034440">
    <property type="term" value="P:lipid oxidation"/>
    <property type="evidence" value="ECO:0007669"/>
    <property type="project" value="InterPro"/>
</dbReference>
<accession>A0A392PJS2</accession>
<dbReference type="InterPro" id="IPR000907">
    <property type="entry name" value="LipOase"/>
</dbReference>
<dbReference type="PROSITE" id="PS51393">
    <property type="entry name" value="LIPOXYGENASE_3"/>
    <property type="match status" value="1"/>
</dbReference>
<proteinExistence type="predicted"/>
<protein>
    <submittedName>
        <fullName evidence="5">Seed lipoxygenase</fullName>
    </submittedName>
</protein>
<keyword evidence="6" id="KW-1185">Reference proteome</keyword>
<evidence type="ECO:0000256" key="2">
    <source>
        <dbReference type="ARBA" id="ARBA00022964"/>
    </source>
</evidence>
<dbReference type="AlphaFoldDB" id="A0A392PJS2"/>
<dbReference type="SUPFAM" id="SSF48484">
    <property type="entry name" value="Lipoxigenase"/>
    <property type="match status" value="1"/>
</dbReference>
<dbReference type="PANTHER" id="PTHR11771">
    <property type="entry name" value="LIPOXYGENASE"/>
    <property type="match status" value="1"/>
</dbReference>
<dbReference type="Pfam" id="PF00305">
    <property type="entry name" value="Lipoxygenase"/>
    <property type="match status" value="1"/>
</dbReference>
<evidence type="ECO:0000259" key="4">
    <source>
        <dbReference type="PROSITE" id="PS51393"/>
    </source>
</evidence>
<keyword evidence="1" id="KW-0479">Metal-binding</keyword>
<evidence type="ECO:0000256" key="3">
    <source>
        <dbReference type="ARBA" id="ARBA00023002"/>
    </source>
</evidence>